<dbReference type="GO" id="GO:0006891">
    <property type="term" value="P:intra-Golgi vesicle-mediated transport"/>
    <property type="evidence" value="ECO:0000318"/>
    <property type="project" value="GO_Central"/>
</dbReference>
<dbReference type="SUPFAM" id="SSF52540">
    <property type="entry name" value="P-loop containing nucleoside triphosphate hydrolases"/>
    <property type="match status" value="1"/>
</dbReference>
<name>A2E4D7_TRIV3</name>
<dbReference type="SMART" id="SM00173">
    <property type="entry name" value="RAS"/>
    <property type="match status" value="1"/>
</dbReference>
<dbReference type="GO" id="GO:0005525">
    <property type="term" value="F:GTP binding"/>
    <property type="evidence" value="ECO:0007669"/>
    <property type="project" value="InterPro"/>
</dbReference>
<dbReference type="Proteomes" id="UP000001542">
    <property type="component" value="Unassembled WGS sequence"/>
</dbReference>
<dbReference type="NCBIfam" id="TIGR00231">
    <property type="entry name" value="small_GTP"/>
    <property type="match status" value="1"/>
</dbReference>
<dbReference type="GO" id="GO:0006890">
    <property type="term" value="P:retrograde vesicle-mediated transport, Golgi to endoplasmic reticulum"/>
    <property type="evidence" value="ECO:0000318"/>
    <property type="project" value="GO_Central"/>
</dbReference>
<organism evidence="2 3">
    <name type="scientific">Trichomonas vaginalis (strain ATCC PRA-98 / G3)</name>
    <dbReference type="NCBI Taxonomy" id="412133"/>
    <lineage>
        <taxon>Eukaryota</taxon>
        <taxon>Metamonada</taxon>
        <taxon>Parabasalia</taxon>
        <taxon>Trichomonadida</taxon>
        <taxon>Trichomonadidae</taxon>
        <taxon>Trichomonas</taxon>
    </lineage>
</organism>
<sequence>MTEELKFKVVFVGDSTVGKTSIIHKYLKLDGEIPSTVGATSTRVDTIVNEKQLHLSVWDTAGQETFRNLVPVYAKGANAAVIVFDQSNKQTYEHVSGWYSYLQQHVGDIIIIVVQNKCDLNCDIDQAEVFQWAEEHHVQVISTSAKDGTGISSLFEILSKALYDTVFNHDEDVVISEQPPAVNLEADKKPSHEKKGCC</sequence>
<dbReference type="PRINTS" id="PR00449">
    <property type="entry name" value="RASTRNSFRMNG"/>
</dbReference>
<dbReference type="GO" id="GO:0003924">
    <property type="term" value="F:GTPase activity"/>
    <property type="evidence" value="ECO:0000318"/>
    <property type="project" value="GO_Central"/>
</dbReference>
<dbReference type="STRING" id="5722.A2E4D7"/>
<dbReference type="SMR" id="A2E4D7"/>
<keyword evidence="3" id="KW-1185">Reference proteome</keyword>
<dbReference type="VEuPathDB" id="TrichDB:TVAGG3_0018640"/>
<dbReference type="SMART" id="SM00176">
    <property type="entry name" value="RAN"/>
    <property type="match status" value="1"/>
</dbReference>
<reference evidence="2" key="2">
    <citation type="journal article" date="2007" name="Science">
        <title>Draft genome sequence of the sexually transmitted pathogen Trichomonas vaginalis.</title>
        <authorList>
            <person name="Carlton J.M."/>
            <person name="Hirt R.P."/>
            <person name="Silva J.C."/>
            <person name="Delcher A.L."/>
            <person name="Schatz M."/>
            <person name="Zhao Q."/>
            <person name="Wortman J.R."/>
            <person name="Bidwell S.L."/>
            <person name="Alsmark U.C.M."/>
            <person name="Besteiro S."/>
            <person name="Sicheritz-Ponten T."/>
            <person name="Noel C.J."/>
            <person name="Dacks J.B."/>
            <person name="Foster P.G."/>
            <person name="Simillion C."/>
            <person name="Van de Peer Y."/>
            <person name="Miranda-Saavedra D."/>
            <person name="Barton G.J."/>
            <person name="Westrop G.D."/>
            <person name="Mueller S."/>
            <person name="Dessi D."/>
            <person name="Fiori P.L."/>
            <person name="Ren Q."/>
            <person name="Paulsen I."/>
            <person name="Zhang H."/>
            <person name="Bastida-Corcuera F.D."/>
            <person name="Simoes-Barbosa A."/>
            <person name="Brown M.T."/>
            <person name="Hayes R.D."/>
            <person name="Mukherjee M."/>
            <person name="Okumura C.Y."/>
            <person name="Schneider R."/>
            <person name="Smith A.J."/>
            <person name="Vanacova S."/>
            <person name="Villalvazo M."/>
            <person name="Haas B.J."/>
            <person name="Pertea M."/>
            <person name="Feldblyum T.V."/>
            <person name="Utterback T.R."/>
            <person name="Shu C.L."/>
            <person name="Osoegawa K."/>
            <person name="de Jong P.J."/>
            <person name="Hrdy I."/>
            <person name="Horvathova L."/>
            <person name="Zubacova Z."/>
            <person name="Dolezal P."/>
            <person name="Malik S.B."/>
            <person name="Logsdon J.M. Jr."/>
            <person name="Henze K."/>
            <person name="Gupta A."/>
            <person name="Wang C.C."/>
            <person name="Dunne R.L."/>
            <person name="Upcroft J.A."/>
            <person name="Upcroft P."/>
            <person name="White O."/>
            <person name="Salzberg S.L."/>
            <person name="Tang P."/>
            <person name="Chiu C.-H."/>
            <person name="Lee Y.-S."/>
            <person name="Embley T.M."/>
            <person name="Coombs G.H."/>
            <person name="Mottram J.C."/>
            <person name="Tachezy J."/>
            <person name="Fraser-Liggett C.M."/>
            <person name="Johnson P.J."/>
        </authorList>
    </citation>
    <scope>NUCLEOTIDE SEQUENCE [LARGE SCALE GENOMIC DNA]</scope>
    <source>
        <strain evidence="2">G3</strain>
    </source>
</reference>
<dbReference type="CDD" id="cd00154">
    <property type="entry name" value="Rab"/>
    <property type="match status" value="1"/>
</dbReference>
<dbReference type="InParanoid" id="A2E4D7"/>
<dbReference type="FunFam" id="3.40.50.300:FF:002280">
    <property type="entry name" value="Small GTP-binding protein, putative"/>
    <property type="match status" value="1"/>
</dbReference>
<dbReference type="SMART" id="SM00177">
    <property type="entry name" value="ARF"/>
    <property type="match status" value="1"/>
</dbReference>
<dbReference type="GO" id="GO:0042147">
    <property type="term" value="P:retrograde transport, endosome to Golgi"/>
    <property type="evidence" value="ECO:0000318"/>
    <property type="project" value="GO_Central"/>
</dbReference>
<evidence type="ECO:0000256" key="1">
    <source>
        <dbReference type="ARBA" id="ARBA00022741"/>
    </source>
</evidence>
<dbReference type="Pfam" id="PF00071">
    <property type="entry name" value="Ras"/>
    <property type="match status" value="1"/>
</dbReference>
<keyword evidence="1" id="KW-0547">Nucleotide-binding</keyword>
<dbReference type="VEuPathDB" id="TrichDB:TVAG_128860"/>
<dbReference type="GO" id="GO:0005794">
    <property type="term" value="C:Golgi apparatus"/>
    <property type="evidence" value="ECO:0000318"/>
    <property type="project" value="GO_Central"/>
</dbReference>
<dbReference type="SMART" id="SM00175">
    <property type="entry name" value="RAB"/>
    <property type="match status" value="1"/>
</dbReference>
<dbReference type="PROSITE" id="PS51419">
    <property type="entry name" value="RAB"/>
    <property type="match status" value="1"/>
</dbReference>
<protein>
    <submittedName>
        <fullName evidence="2">Ras family protein</fullName>
    </submittedName>
</protein>
<dbReference type="OMA" id="ENLAYCS"/>
<dbReference type="GO" id="GO:0005829">
    <property type="term" value="C:cytosol"/>
    <property type="evidence" value="ECO:0007669"/>
    <property type="project" value="GOC"/>
</dbReference>
<dbReference type="OrthoDB" id="10262007at2759"/>
<gene>
    <name evidence="2" type="ORF">TVAG_128860</name>
</gene>
<reference evidence="2" key="1">
    <citation type="submission" date="2006-10" db="EMBL/GenBank/DDBJ databases">
        <authorList>
            <person name="Amadeo P."/>
            <person name="Zhao Q."/>
            <person name="Wortman J."/>
            <person name="Fraser-Liggett C."/>
            <person name="Carlton J."/>
        </authorList>
    </citation>
    <scope>NUCLEOTIDE SEQUENCE</scope>
    <source>
        <strain evidence="2">G3</strain>
    </source>
</reference>
<dbReference type="InterPro" id="IPR001806">
    <property type="entry name" value="Small_GTPase"/>
</dbReference>
<dbReference type="eggNOG" id="KOG0094">
    <property type="taxonomic scope" value="Eukaryota"/>
</dbReference>
<dbReference type="PANTHER" id="PTHR47978">
    <property type="match status" value="1"/>
</dbReference>
<dbReference type="KEGG" id="tva:4770438"/>
<accession>A2E4D7</accession>
<evidence type="ECO:0000313" key="3">
    <source>
        <dbReference type="Proteomes" id="UP000001542"/>
    </source>
</evidence>
<evidence type="ECO:0000313" key="2">
    <source>
        <dbReference type="EMBL" id="EAY12472.1"/>
    </source>
</evidence>
<dbReference type="SMART" id="SM00174">
    <property type="entry name" value="RHO"/>
    <property type="match status" value="1"/>
</dbReference>
<dbReference type="InterPro" id="IPR027417">
    <property type="entry name" value="P-loop_NTPase"/>
</dbReference>
<dbReference type="Gene3D" id="3.40.50.300">
    <property type="entry name" value="P-loop containing nucleotide triphosphate hydrolases"/>
    <property type="match status" value="1"/>
</dbReference>
<dbReference type="EMBL" id="DS113301">
    <property type="protein sequence ID" value="EAY12472.1"/>
    <property type="molecule type" value="Genomic_DNA"/>
</dbReference>
<dbReference type="RefSeq" id="XP_001324695.1">
    <property type="nucleotide sequence ID" value="XM_001324660.1"/>
</dbReference>
<dbReference type="GO" id="GO:0012505">
    <property type="term" value="C:endomembrane system"/>
    <property type="evidence" value="ECO:0000318"/>
    <property type="project" value="GO_Central"/>
</dbReference>
<dbReference type="GO" id="GO:0006886">
    <property type="term" value="P:intracellular protein transport"/>
    <property type="evidence" value="ECO:0000318"/>
    <property type="project" value="GO_Central"/>
</dbReference>
<dbReference type="AlphaFoldDB" id="A2E4D7"/>
<proteinExistence type="predicted"/>
<dbReference type="InterPro" id="IPR005225">
    <property type="entry name" value="Small_GTP-bd"/>
</dbReference>